<comment type="subcellular location">
    <subcellularLocation>
        <location evidence="1">Cell membrane</location>
        <topology evidence="1">Multi-pass membrane protein</topology>
    </subcellularLocation>
</comment>
<feature type="transmembrane region" description="Helical" evidence="12">
    <location>
        <begin position="420"/>
        <end position="440"/>
    </location>
</feature>
<keyword evidence="8 12" id="KW-0472">Membrane</keyword>
<dbReference type="InterPro" id="IPR036259">
    <property type="entry name" value="MFS_trans_sf"/>
</dbReference>
<protein>
    <recommendedName>
        <fullName evidence="10">Putative proline/betaine transporter</fullName>
    </recommendedName>
</protein>
<dbReference type="InterPro" id="IPR011701">
    <property type="entry name" value="MFS"/>
</dbReference>
<feature type="region of interest" description="Disordered" evidence="11">
    <location>
        <begin position="232"/>
        <end position="253"/>
    </location>
</feature>
<dbReference type="Gene3D" id="1.20.1250.20">
    <property type="entry name" value="MFS general substrate transporter like domains"/>
    <property type="match status" value="2"/>
</dbReference>
<comment type="caution">
    <text evidence="14">The sequence shown here is derived from an EMBL/GenBank/DDBJ whole genome shotgun (WGS) entry which is preliminary data.</text>
</comment>
<feature type="transmembrane region" description="Helical" evidence="12">
    <location>
        <begin position="328"/>
        <end position="347"/>
    </location>
</feature>
<reference evidence="14 15" key="1">
    <citation type="submission" date="2019-02" db="EMBL/GenBank/DDBJ databases">
        <title>Draft genome sequences of novel Actinobacteria.</title>
        <authorList>
            <person name="Sahin N."/>
            <person name="Ay H."/>
            <person name="Saygin H."/>
        </authorList>
    </citation>
    <scope>NUCLEOTIDE SEQUENCE [LARGE SCALE GENOMIC DNA]</scope>
    <source>
        <strain evidence="14 15">16K104</strain>
    </source>
</reference>
<evidence type="ECO:0000256" key="12">
    <source>
        <dbReference type="SAM" id="Phobius"/>
    </source>
</evidence>
<keyword evidence="6" id="KW-0769">Symport</keyword>
<evidence type="ECO:0000256" key="2">
    <source>
        <dbReference type="ARBA" id="ARBA00008240"/>
    </source>
</evidence>
<evidence type="ECO:0000256" key="6">
    <source>
        <dbReference type="ARBA" id="ARBA00022847"/>
    </source>
</evidence>
<evidence type="ECO:0000256" key="7">
    <source>
        <dbReference type="ARBA" id="ARBA00022989"/>
    </source>
</evidence>
<dbReference type="PROSITE" id="PS00216">
    <property type="entry name" value="SUGAR_TRANSPORT_1"/>
    <property type="match status" value="1"/>
</dbReference>
<keyword evidence="3" id="KW-0813">Transport</keyword>
<keyword evidence="7 12" id="KW-1133">Transmembrane helix</keyword>
<gene>
    <name evidence="14" type="ORF">E1218_12260</name>
</gene>
<evidence type="ECO:0000313" key="14">
    <source>
        <dbReference type="EMBL" id="TDD26823.1"/>
    </source>
</evidence>
<evidence type="ECO:0000256" key="3">
    <source>
        <dbReference type="ARBA" id="ARBA00022448"/>
    </source>
</evidence>
<keyword evidence="15" id="KW-1185">Reference proteome</keyword>
<dbReference type="InterPro" id="IPR020846">
    <property type="entry name" value="MFS_dom"/>
</dbReference>
<evidence type="ECO:0000259" key="13">
    <source>
        <dbReference type="PROSITE" id="PS50850"/>
    </source>
</evidence>
<evidence type="ECO:0000256" key="8">
    <source>
        <dbReference type="ARBA" id="ARBA00023136"/>
    </source>
</evidence>
<feature type="compositionally biased region" description="Basic and acidic residues" evidence="11">
    <location>
        <begin position="1"/>
        <end position="14"/>
    </location>
</feature>
<dbReference type="OrthoDB" id="9066401at2"/>
<feature type="transmembrane region" description="Helical" evidence="12">
    <location>
        <begin position="30"/>
        <end position="56"/>
    </location>
</feature>
<dbReference type="PANTHER" id="PTHR43528:SF1">
    <property type="entry name" value="ALPHA-KETOGLUTARATE PERMEASE"/>
    <property type="match status" value="1"/>
</dbReference>
<dbReference type="InterPro" id="IPR005829">
    <property type="entry name" value="Sugar_transporter_CS"/>
</dbReference>
<evidence type="ECO:0000256" key="10">
    <source>
        <dbReference type="ARBA" id="ARBA00039918"/>
    </source>
</evidence>
<dbReference type="GO" id="GO:0005886">
    <property type="term" value="C:plasma membrane"/>
    <property type="evidence" value="ECO:0007669"/>
    <property type="project" value="UniProtKB-SubCell"/>
</dbReference>
<feature type="transmembrane region" description="Helical" evidence="12">
    <location>
        <begin position="167"/>
        <end position="190"/>
    </location>
</feature>
<dbReference type="InterPro" id="IPR051084">
    <property type="entry name" value="H+-coupled_symporters"/>
</dbReference>
<dbReference type="Pfam" id="PF00083">
    <property type="entry name" value="Sugar_tr"/>
    <property type="match status" value="1"/>
</dbReference>
<evidence type="ECO:0000313" key="15">
    <source>
        <dbReference type="Proteomes" id="UP000295172"/>
    </source>
</evidence>
<feature type="transmembrane region" description="Helical" evidence="12">
    <location>
        <begin position="353"/>
        <end position="372"/>
    </location>
</feature>
<evidence type="ECO:0000256" key="1">
    <source>
        <dbReference type="ARBA" id="ARBA00004651"/>
    </source>
</evidence>
<proteinExistence type="inferred from homology"/>
<dbReference type="Proteomes" id="UP000295172">
    <property type="component" value="Unassembled WGS sequence"/>
</dbReference>
<evidence type="ECO:0000256" key="9">
    <source>
        <dbReference type="ARBA" id="ARBA00037295"/>
    </source>
</evidence>
<dbReference type="Pfam" id="PF07690">
    <property type="entry name" value="MFS_1"/>
    <property type="match status" value="1"/>
</dbReference>
<evidence type="ECO:0000256" key="11">
    <source>
        <dbReference type="SAM" id="MobiDB-lite"/>
    </source>
</evidence>
<feature type="transmembrane region" description="Helical" evidence="12">
    <location>
        <begin position="68"/>
        <end position="90"/>
    </location>
</feature>
<dbReference type="InterPro" id="IPR005828">
    <property type="entry name" value="MFS_sugar_transport-like"/>
</dbReference>
<dbReference type="PROSITE" id="PS50850">
    <property type="entry name" value="MFS"/>
    <property type="match status" value="1"/>
</dbReference>
<accession>A0A4R4X8K3</accession>
<organism evidence="14 15">
    <name type="scientific">Kribbella turkmenica</name>
    <dbReference type="NCBI Taxonomy" id="2530375"/>
    <lineage>
        <taxon>Bacteria</taxon>
        <taxon>Bacillati</taxon>
        <taxon>Actinomycetota</taxon>
        <taxon>Actinomycetes</taxon>
        <taxon>Propionibacteriales</taxon>
        <taxon>Kribbellaceae</taxon>
        <taxon>Kribbella</taxon>
    </lineage>
</organism>
<feature type="domain" description="Major facilitator superfamily (MFS) profile" evidence="13">
    <location>
        <begin position="30"/>
        <end position="445"/>
    </location>
</feature>
<evidence type="ECO:0000256" key="4">
    <source>
        <dbReference type="ARBA" id="ARBA00022475"/>
    </source>
</evidence>
<feature type="transmembrane region" description="Helical" evidence="12">
    <location>
        <begin position="202"/>
        <end position="221"/>
    </location>
</feature>
<dbReference type="EMBL" id="SMKR01000042">
    <property type="protein sequence ID" value="TDD26823.1"/>
    <property type="molecule type" value="Genomic_DNA"/>
</dbReference>
<feature type="transmembrane region" description="Helical" evidence="12">
    <location>
        <begin position="393"/>
        <end position="414"/>
    </location>
</feature>
<feature type="transmembrane region" description="Helical" evidence="12">
    <location>
        <begin position="265"/>
        <end position="285"/>
    </location>
</feature>
<feature type="transmembrane region" description="Helical" evidence="12">
    <location>
        <begin position="126"/>
        <end position="146"/>
    </location>
</feature>
<dbReference type="AlphaFoldDB" id="A0A4R4X8K3"/>
<dbReference type="PANTHER" id="PTHR43528">
    <property type="entry name" value="ALPHA-KETOGLUTARATE PERMEASE"/>
    <property type="match status" value="1"/>
</dbReference>
<name>A0A4R4X8K3_9ACTN</name>
<evidence type="ECO:0000256" key="5">
    <source>
        <dbReference type="ARBA" id="ARBA00022692"/>
    </source>
</evidence>
<keyword evidence="4" id="KW-1003">Cell membrane</keyword>
<dbReference type="FunFam" id="1.20.1250.20:FF:000001">
    <property type="entry name" value="Dicarboxylate MFS transporter"/>
    <property type="match status" value="1"/>
</dbReference>
<comment type="function">
    <text evidence="9">May be a proton symporter involved in the uptake of osmolytes such as proline and glycine betaine.</text>
</comment>
<dbReference type="SUPFAM" id="SSF103473">
    <property type="entry name" value="MFS general substrate transporter"/>
    <property type="match status" value="1"/>
</dbReference>
<feature type="region of interest" description="Disordered" evidence="11">
    <location>
        <begin position="1"/>
        <end position="21"/>
    </location>
</feature>
<comment type="similarity">
    <text evidence="2">Belongs to the major facilitator superfamily. Metabolite:H+ Symporter (MHS) family (TC 2.A.1.6) family.</text>
</comment>
<dbReference type="PROSITE" id="PS00217">
    <property type="entry name" value="SUGAR_TRANSPORT_2"/>
    <property type="match status" value="1"/>
</dbReference>
<feature type="transmembrane region" description="Helical" evidence="12">
    <location>
        <begin position="102"/>
        <end position="120"/>
    </location>
</feature>
<sequence length="467" mass="49004">MDSETHSESARPTDGRTGLLTARRTTPRQALAAGGVGHMLEWLDFGIYAYVAAILAKNFFPTSDPTTALLASFATFGVGFAARPVGAVVFGRLGDVRGRRMVLLTTLTCMAVGTFGIAALPTYESIGILAPILLVCCRLLQGFSAGGEATTATAYLVEWAPAHRRGLYGSFLQIGSIAGFLGATLIVAAVSTALGKSAMQDWGWRLPFVVGGVLIVVGYVLRRRADETPEFTAAQDASRREDSRPDASTVVPPTSGTAVTRIARAFALTAFWSVSFYFFLTYMPTYLSREFGLESTAALWITSAAMLCHVVLVPVAALMSDRFGRKPLLIAGCIGFILLPIPLFAGLSADSPLFAVFAAVFLVGAVLALYGGAAPAALAEYFPVESRSTGMAIGYNLATVVFGGFTPFIATWLIEATGQALAPAYYVAVAAVGGLIFVALQRETAPLRAGAAGPLVQPAPSQGGETR</sequence>
<keyword evidence="5 12" id="KW-0812">Transmembrane</keyword>
<feature type="transmembrane region" description="Helical" evidence="12">
    <location>
        <begin position="297"/>
        <end position="316"/>
    </location>
</feature>
<dbReference type="GO" id="GO:0015293">
    <property type="term" value="F:symporter activity"/>
    <property type="evidence" value="ECO:0007669"/>
    <property type="project" value="UniProtKB-KW"/>
</dbReference>